<organism evidence="3 4">
    <name type="scientific">Agromyces bracchium</name>
    <dbReference type="NCBI Taxonomy" id="88376"/>
    <lineage>
        <taxon>Bacteria</taxon>
        <taxon>Bacillati</taxon>
        <taxon>Actinomycetota</taxon>
        <taxon>Actinomycetes</taxon>
        <taxon>Micrococcales</taxon>
        <taxon>Microbacteriaceae</taxon>
        <taxon>Agromyces</taxon>
    </lineage>
</organism>
<comment type="caution">
    <text evidence="3">The sequence shown here is derived from an EMBL/GenBank/DDBJ whole genome shotgun (WGS) entry which is preliminary data.</text>
</comment>
<keyword evidence="2" id="KW-0812">Transmembrane</keyword>
<feature type="transmembrane region" description="Helical" evidence="2">
    <location>
        <begin position="6"/>
        <end position="22"/>
    </location>
</feature>
<evidence type="ECO:0000313" key="4">
    <source>
        <dbReference type="Proteomes" id="UP000433071"/>
    </source>
</evidence>
<dbReference type="RefSeq" id="WP_155052697.1">
    <property type="nucleotide sequence ID" value="NZ_BAAAIB010000002.1"/>
</dbReference>
<gene>
    <name evidence="3" type="ORF">GJ743_15060</name>
</gene>
<proteinExistence type="predicted"/>
<keyword evidence="4" id="KW-1185">Reference proteome</keyword>
<dbReference type="AlphaFoldDB" id="A0A6I3MA97"/>
<evidence type="ECO:0000256" key="1">
    <source>
        <dbReference type="SAM" id="MobiDB-lite"/>
    </source>
</evidence>
<accession>A0A6I3MA97</accession>
<dbReference type="Proteomes" id="UP000433071">
    <property type="component" value="Unassembled WGS sequence"/>
</dbReference>
<sequence length="61" mass="6971">MEWVWIVIGIVVVLVVLGFVLASRIRRDRSAGTEGPDLWDDADAQRRRDDPEIREWNHGGA</sequence>
<protein>
    <submittedName>
        <fullName evidence="3">Uncharacterized protein</fullName>
    </submittedName>
</protein>
<reference evidence="3 4" key="1">
    <citation type="submission" date="2019-11" db="EMBL/GenBank/DDBJ databases">
        <title>Agromyces kandeliae sp. nov., isolated from mangrove soil.</title>
        <authorList>
            <person name="Wang R."/>
        </authorList>
    </citation>
    <scope>NUCLEOTIDE SEQUENCE [LARGE SCALE GENOMIC DNA]</scope>
    <source>
        <strain evidence="3 4">JCM 11433</strain>
    </source>
</reference>
<feature type="compositionally biased region" description="Basic and acidic residues" evidence="1">
    <location>
        <begin position="43"/>
        <end position="61"/>
    </location>
</feature>
<keyword evidence="2" id="KW-0472">Membrane</keyword>
<name>A0A6I3MA97_9MICO</name>
<keyword evidence="2" id="KW-1133">Transmembrane helix</keyword>
<evidence type="ECO:0000256" key="2">
    <source>
        <dbReference type="SAM" id="Phobius"/>
    </source>
</evidence>
<feature type="region of interest" description="Disordered" evidence="1">
    <location>
        <begin position="29"/>
        <end position="61"/>
    </location>
</feature>
<evidence type="ECO:0000313" key="3">
    <source>
        <dbReference type="EMBL" id="MTH69688.1"/>
    </source>
</evidence>
<dbReference type="EMBL" id="WMLB01000033">
    <property type="protein sequence ID" value="MTH69688.1"/>
    <property type="molecule type" value="Genomic_DNA"/>
</dbReference>